<dbReference type="AlphaFoldDB" id="A0A9D1DRC6"/>
<reference evidence="1" key="1">
    <citation type="submission" date="2020-10" db="EMBL/GenBank/DDBJ databases">
        <authorList>
            <person name="Gilroy R."/>
        </authorList>
    </citation>
    <scope>NUCLEOTIDE SEQUENCE</scope>
    <source>
        <strain evidence="1">ChiSjej1B19-7085</strain>
    </source>
</reference>
<name>A0A9D1DRC6_9FIRM</name>
<dbReference type="Proteomes" id="UP000886785">
    <property type="component" value="Unassembled WGS sequence"/>
</dbReference>
<keyword evidence="1" id="KW-0418">Kinase</keyword>
<gene>
    <name evidence="1" type="ORF">IAA54_07410</name>
</gene>
<dbReference type="GO" id="GO:0043752">
    <property type="term" value="F:adenosylcobinamide kinase activity"/>
    <property type="evidence" value="ECO:0007669"/>
    <property type="project" value="InterPro"/>
</dbReference>
<dbReference type="EMBL" id="DVHF01000083">
    <property type="protein sequence ID" value="HIR57482.1"/>
    <property type="molecule type" value="Genomic_DNA"/>
</dbReference>
<dbReference type="GO" id="GO:0000166">
    <property type="term" value="F:nucleotide binding"/>
    <property type="evidence" value="ECO:0007669"/>
    <property type="project" value="InterPro"/>
</dbReference>
<dbReference type="Pfam" id="PF02283">
    <property type="entry name" value="CobU"/>
    <property type="match status" value="1"/>
</dbReference>
<protein>
    <submittedName>
        <fullName evidence="1">Bifunctional adenosylcobinamide kinase/adenosylcobinamide-phosphate guanylyltransferase</fullName>
    </submittedName>
</protein>
<sequence length="137" mass="15275">MYLIVGGCGQGKLSWLRKREEIHGKIADGAVCSMQEAESCVVLDHFHLLVRRLLEEGKPSAEILSWTESLCDKNPYLIVISDEIGCGIVPLEKSERDWRETGGRACCILAERSERVDRIVCGIGIRLKEGGRPCFQS</sequence>
<dbReference type="GO" id="GO:0016779">
    <property type="term" value="F:nucleotidyltransferase activity"/>
    <property type="evidence" value="ECO:0007669"/>
    <property type="project" value="UniProtKB-KW"/>
</dbReference>
<proteinExistence type="predicted"/>
<organism evidence="1 2">
    <name type="scientific">Candidatus Gallacutalibacter pullicola</name>
    <dbReference type="NCBI Taxonomy" id="2840830"/>
    <lineage>
        <taxon>Bacteria</taxon>
        <taxon>Bacillati</taxon>
        <taxon>Bacillota</taxon>
        <taxon>Clostridia</taxon>
        <taxon>Eubacteriales</taxon>
        <taxon>Candidatus Gallacutalibacter</taxon>
    </lineage>
</organism>
<reference evidence="1" key="2">
    <citation type="journal article" date="2021" name="PeerJ">
        <title>Extensive microbial diversity within the chicken gut microbiome revealed by metagenomics and culture.</title>
        <authorList>
            <person name="Gilroy R."/>
            <person name="Ravi A."/>
            <person name="Getino M."/>
            <person name="Pursley I."/>
            <person name="Horton D.L."/>
            <person name="Alikhan N.F."/>
            <person name="Baker D."/>
            <person name="Gharbi K."/>
            <person name="Hall N."/>
            <person name="Watson M."/>
            <person name="Adriaenssens E.M."/>
            <person name="Foster-Nyarko E."/>
            <person name="Jarju S."/>
            <person name="Secka A."/>
            <person name="Antonio M."/>
            <person name="Oren A."/>
            <person name="Chaudhuri R.R."/>
            <person name="La Ragione R."/>
            <person name="Hildebrand F."/>
            <person name="Pallen M.J."/>
        </authorList>
    </citation>
    <scope>NUCLEOTIDE SEQUENCE</scope>
    <source>
        <strain evidence="1">ChiSjej1B19-7085</strain>
    </source>
</reference>
<evidence type="ECO:0000313" key="2">
    <source>
        <dbReference type="Proteomes" id="UP000886785"/>
    </source>
</evidence>
<comment type="caution">
    <text evidence="1">The sequence shown here is derived from an EMBL/GenBank/DDBJ whole genome shotgun (WGS) entry which is preliminary data.</text>
</comment>
<dbReference type="InterPro" id="IPR003203">
    <property type="entry name" value="CobU/CobP"/>
</dbReference>
<dbReference type="GO" id="GO:0009236">
    <property type="term" value="P:cobalamin biosynthetic process"/>
    <property type="evidence" value="ECO:0007669"/>
    <property type="project" value="InterPro"/>
</dbReference>
<dbReference type="InterPro" id="IPR027417">
    <property type="entry name" value="P-loop_NTPase"/>
</dbReference>
<dbReference type="Gene3D" id="3.40.50.300">
    <property type="entry name" value="P-loop containing nucleotide triphosphate hydrolases"/>
    <property type="match status" value="1"/>
</dbReference>
<dbReference type="SUPFAM" id="SSF52540">
    <property type="entry name" value="P-loop containing nucleoside triphosphate hydrolases"/>
    <property type="match status" value="1"/>
</dbReference>
<accession>A0A9D1DRC6</accession>
<keyword evidence="1" id="KW-0548">Nucleotidyltransferase</keyword>
<keyword evidence="1" id="KW-0808">Transferase</keyword>
<evidence type="ECO:0000313" key="1">
    <source>
        <dbReference type="EMBL" id="HIR57482.1"/>
    </source>
</evidence>